<gene>
    <name evidence="2" type="ORF">Tco_0988729</name>
</gene>
<feature type="region of interest" description="Disordered" evidence="1">
    <location>
        <begin position="1"/>
        <end position="27"/>
    </location>
</feature>
<proteinExistence type="predicted"/>
<dbReference type="Proteomes" id="UP001151760">
    <property type="component" value="Unassembled WGS sequence"/>
</dbReference>
<protein>
    <submittedName>
        <fullName evidence="2">Uncharacterized protein</fullName>
    </submittedName>
</protein>
<reference evidence="2" key="2">
    <citation type="submission" date="2022-01" db="EMBL/GenBank/DDBJ databases">
        <authorList>
            <person name="Yamashiro T."/>
            <person name="Shiraishi A."/>
            <person name="Satake H."/>
            <person name="Nakayama K."/>
        </authorList>
    </citation>
    <scope>NUCLEOTIDE SEQUENCE</scope>
</reference>
<evidence type="ECO:0000313" key="3">
    <source>
        <dbReference type="Proteomes" id="UP001151760"/>
    </source>
</evidence>
<keyword evidence="3" id="KW-1185">Reference proteome</keyword>
<sequence>MQSPSLQNPPKSSSRPEGEHIKKDKGKKVMYLEEAEKESNNIDSNDDETHLTGSMVESSKIKKVKKFDFITEGGKHIHLTEEEINHQKKIEEDAKAEAAKRESEVRKEELVDLLESRITNCDVLTKKGPITLKVYIEDGTSEVIPNFKASDLHLGEWREVMNACPNRTGKGWKIIYDQISSRMDYIHTTEAELGINLDIPLSKQDPLDKLNDLANKKRKHADDIHDYFKANKRIKSSVYFTQAEVLQFESLKVLQLQLFKSLEDWEKVYKAGQRLIYVKRNKAISLGKEFKFEGDNTSIVIGPPCYSASKGPTSIQNIMEEHRREGSVLPRILWKNLNGDAAEAFRTRVAEGATIQEEVISASNENCDAQVCSNYRGIKLLGHTMKLWERVIERRLQRETRVSENQFSRGNTSYQKLCGEVHGETKRPTFGFPRSRKGL</sequence>
<organism evidence="2 3">
    <name type="scientific">Tanacetum coccineum</name>
    <dbReference type="NCBI Taxonomy" id="301880"/>
    <lineage>
        <taxon>Eukaryota</taxon>
        <taxon>Viridiplantae</taxon>
        <taxon>Streptophyta</taxon>
        <taxon>Embryophyta</taxon>
        <taxon>Tracheophyta</taxon>
        <taxon>Spermatophyta</taxon>
        <taxon>Magnoliopsida</taxon>
        <taxon>eudicotyledons</taxon>
        <taxon>Gunneridae</taxon>
        <taxon>Pentapetalae</taxon>
        <taxon>asterids</taxon>
        <taxon>campanulids</taxon>
        <taxon>Asterales</taxon>
        <taxon>Asteraceae</taxon>
        <taxon>Asteroideae</taxon>
        <taxon>Anthemideae</taxon>
        <taxon>Anthemidinae</taxon>
        <taxon>Tanacetum</taxon>
    </lineage>
</organism>
<evidence type="ECO:0000256" key="1">
    <source>
        <dbReference type="SAM" id="MobiDB-lite"/>
    </source>
</evidence>
<feature type="compositionally biased region" description="Polar residues" evidence="1">
    <location>
        <begin position="1"/>
        <end position="13"/>
    </location>
</feature>
<accession>A0ABQ5ERU8</accession>
<dbReference type="EMBL" id="BQNB010016607">
    <property type="protein sequence ID" value="GJT53675.1"/>
    <property type="molecule type" value="Genomic_DNA"/>
</dbReference>
<reference evidence="2" key="1">
    <citation type="journal article" date="2022" name="Int. J. Mol. Sci.">
        <title>Draft Genome of Tanacetum Coccineum: Genomic Comparison of Closely Related Tanacetum-Family Plants.</title>
        <authorList>
            <person name="Yamashiro T."/>
            <person name="Shiraishi A."/>
            <person name="Nakayama K."/>
            <person name="Satake H."/>
        </authorList>
    </citation>
    <scope>NUCLEOTIDE SEQUENCE</scope>
</reference>
<name>A0ABQ5ERU8_9ASTR</name>
<evidence type="ECO:0000313" key="2">
    <source>
        <dbReference type="EMBL" id="GJT53675.1"/>
    </source>
</evidence>
<comment type="caution">
    <text evidence="2">The sequence shown here is derived from an EMBL/GenBank/DDBJ whole genome shotgun (WGS) entry which is preliminary data.</text>
</comment>